<dbReference type="PANTHER" id="PTHR31503">
    <property type="entry name" value="VACUOLAR CALCIUM ION TRANSPORTER"/>
    <property type="match status" value="1"/>
</dbReference>
<proteinExistence type="inferred from homology"/>
<comment type="caution">
    <text evidence="11">The sequence shown here is derived from an EMBL/GenBank/DDBJ whole genome shotgun (WGS) entry which is preliminary data.</text>
</comment>
<evidence type="ECO:0000256" key="3">
    <source>
        <dbReference type="ARBA" id="ARBA00022448"/>
    </source>
</evidence>
<dbReference type="InterPro" id="IPR044880">
    <property type="entry name" value="NCX_ion-bd_dom_sf"/>
</dbReference>
<evidence type="ECO:0000256" key="9">
    <source>
        <dbReference type="SAM" id="Phobius"/>
    </source>
</evidence>
<evidence type="ECO:0000256" key="6">
    <source>
        <dbReference type="ARBA" id="ARBA00023065"/>
    </source>
</evidence>
<feature type="transmembrane region" description="Helical" evidence="9">
    <location>
        <begin position="329"/>
        <end position="348"/>
    </location>
</feature>
<keyword evidence="7 9" id="KW-0472">Membrane</keyword>
<feature type="transmembrane region" description="Helical" evidence="9">
    <location>
        <begin position="272"/>
        <end position="292"/>
    </location>
</feature>
<dbReference type="Pfam" id="PF01699">
    <property type="entry name" value="Na_Ca_ex"/>
    <property type="match status" value="2"/>
</dbReference>
<feature type="transmembrane region" description="Helical" evidence="9">
    <location>
        <begin position="453"/>
        <end position="473"/>
    </location>
</feature>
<organism evidence="11 12">
    <name type="scientific">Ascosphaera apis ARSEF 7405</name>
    <dbReference type="NCBI Taxonomy" id="392613"/>
    <lineage>
        <taxon>Eukaryota</taxon>
        <taxon>Fungi</taxon>
        <taxon>Dikarya</taxon>
        <taxon>Ascomycota</taxon>
        <taxon>Pezizomycotina</taxon>
        <taxon>Eurotiomycetes</taxon>
        <taxon>Eurotiomycetidae</taxon>
        <taxon>Onygenales</taxon>
        <taxon>Ascosphaeraceae</taxon>
        <taxon>Ascosphaera</taxon>
    </lineage>
</organism>
<feature type="transmembrane region" description="Helical" evidence="9">
    <location>
        <begin position="233"/>
        <end position="252"/>
    </location>
</feature>
<feature type="transmembrane region" description="Helical" evidence="9">
    <location>
        <begin position="157"/>
        <end position="179"/>
    </location>
</feature>
<dbReference type="Proteomes" id="UP000242877">
    <property type="component" value="Unassembled WGS sequence"/>
</dbReference>
<evidence type="ECO:0000256" key="1">
    <source>
        <dbReference type="ARBA" id="ARBA00004127"/>
    </source>
</evidence>
<dbReference type="InterPro" id="IPR004713">
    <property type="entry name" value="CaH_exchang"/>
</dbReference>
<evidence type="ECO:0000313" key="12">
    <source>
        <dbReference type="Proteomes" id="UP000242877"/>
    </source>
</evidence>
<feature type="transmembrane region" description="Helical" evidence="9">
    <location>
        <begin position="126"/>
        <end position="145"/>
    </location>
</feature>
<feature type="transmembrane region" description="Helical" evidence="9">
    <location>
        <begin position="429"/>
        <end position="446"/>
    </location>
</feature>
<dbReference type="PANTHER" id="PTHR31503:SF14">
    <property type="entry name" value="VACUOLAR CALCIUM ION TRANSPORTER"/>
    <property type="match status" value="1"/>
</dbReference>
<feature type="domain" description="Sodium/calcium exchanger membrane region" evidence="10">
    <location>
        <begin position="126"/>
        <end position="294"/>
    </location>
</feature>
<dbReference type="GO" id="GO:0012505">
    <property type="term" value="C:endomembrane system"/>
    <property type="evidence" value="ECO:0007669"/>
    <property type="project" value="UniProtKB-SubCell"/>
</dbReference>
<gene>
    <name evidence="11" type="ORF">AAP_00182</name>
</gene>
<reference evidence="11 12" key="1">
    <citation type="journal article" date="2016" name="Genome Biol. Evol.">
        <title>Divergent and convergent evolution of fungal pathogenicity.</title>
        <authorList>
            <person name="Shang Y."/>
            <person name="Xiao G."/>
            <person name="Zheng P."/>
            <person name="Cen K."/>
            <person name="Zhan S."/>
            <person name="Wang C."/>
        </authorList>
    </citation>
    <scope>NUCLEOTIDE SEQUENCE [LARGE SCALE GENOMIC DNA]</scope>
    <source>
        <strain evidence="11 12">ARSEF 7405</strain>
    </source>
</reference>
<feature type="transmembrane region" description="Helical" evidence="9">
    <location>
        <begin position="191"/>
        <end position="212"/>
    </location>
</feature>
<evidence type="ECO:0000256" key="2">
    <source>
        <dbReference type="ARBA" id="ARBA00008170"/>
    </source>
</evidence>
<feature type="transmembrane region" description="Helical" evidence="9">
    <location>
        <begin position="99"/>
        <end position="120"/>
    </location>
</feature>
<keyword evidence="12" id="KW-1185">Reference proteome</keyword>
<dbReference type="InterPro" id="IPR004837">
    <property type="entry name" value="NaCa_Exmemb"/>
</dbReference>
<keyword evidence="6" id="KW-0406">Ion transport</keyword>
<dbReference type="VEuPathDB" id="FungiDB:AAP_00182"/>
<evidence type="ECO:0000256" key="5">
    <source>
        <dbReference type="ARBA" id="ARBA00022989"/>
    </source>
</evidence>
<dbReference type="GO" id="GO:0015369">
    <property type="term" value="F:calcium:proton antiporter activity"/>
    <property type="evidence" value="ECO:0007669"/>
    <property type="project" value="TreeGrafter"/>
</dbReference>
<dbReference type="GO" id="GO:0000329">
    <property type="term" value="C:fungal-type vacuole membrane"/>
    <property type="evidence" value="ECO:0007669"/>
    <property type="project" value="TreeGrafter"/>
</dbReference>
<evidence type="ECO:0000256" key="7">
    <source>
        <dbReference type="ARBA" id="ARBA00023136"/>
    </source>
</evidence>
<name>A0A168DMU7_9EURO</name>
<sequence length="504" mass="55975">MSSRQSSRRRSSSSSRRRKTRRSRDSHRSRSSFSHLPLHHDFPDRHSPILGGNEPATVPHPMNHDKMGKLVRVNTAGESGRIGVNPLLFLEICFKSTTWMSMIVNILWPFVPVAIVMHFARTDLHLWNFILSYIAMVPAANLLGFAGGELARKLPKVIGVLVETKLSSVVEIVMFMILIHNDEDGNLIPVIQAAIVGSIMANLLLCLGLCFFAGGMRREEQVFHEVISETGSGLLLVAGFGLLIPSAFYSALSNSTNVNGKFTPEKLLSNTLMISRATSIILIVAFLMWLWFNLRTHHSLYDEVLEADEANDEQAHREEMRKKLTMSECFIAIAVSLTAVSMCAVFLVEEVEHIVERGVPDNFLGFILVPLVEKAAEHLVAVDEAWDNKINGALFHCLAPSIQTSLLNGPLVVIVGWCLNKKMDLNFEIFMIVVLLLSILVVGSFLRDGKSTYLEGGLLVLVYVIIAVTTWYYPNPHDGNTNIQVPAENGAGGEEKRWMLGATF</sequence>
<dbReference type="OrthoDB" id="1699231at2759"/>
<evidence type="ECO:0000313" key="11">
    <source>
        <dbReference type="EMBL" id="KZZ97921.1"/>
    </source>
</evidence>
<comment type="subcellular location">
    <subcellularLocation>
        <location evidence="1">Endomembrane system</location>
        <topology evidence="1">Multi-pass membrane protein</topology>
    </subcellularLocation>
</comment>
<feature type="compositionally biased region" description="Basic residues" evidence="8">
    <location>
        <begin position="1"/>
        <end position="30"/>
    </location>
</feature>
<keyword evidence="3" id="KW-0813">Transport</keyword>
<dbReference type="FunFam" id="1.20.1420.30:FF:000027">
    <property type="entry name" value="Vacuolar calcium ion transporter"/>
    <property type="match status" value="1"/>
</dbReference>
<keyword evidence="4 9" id="KW-0812">Transmembrane</keyword>
<dbReference type="Gene3D" id="1.20.1420.30">
    <property type="entry name" value="NCX, central ion-binding region"/>
    <property type="match status" value="1"/>
</dbReference>
<keyword evidence="5 9" id="KW-1133">Transmembrane helix</keyword>
<evidence type="ECO:0000259" key="10">
    <source>
        <dbReference type="Pfam" id="PF01699"/>
    </source>
</evidence>
<protein>
    <submittedName>
        <fullName evidence="11">Vacuolar H+/Ca2+ exchanger</fullName>
    </submittedName>
</protein>
<dbReference type="EMBL" id="AZGZ01000001">
    <property type="protein sequence ID" value="KZZ97921.1"/>
    <property type="molecule type" value="Genomic_DNA"/>
</dbReference>
<comment type="similarity">
    <text evidence="2">Belongs to the Ca(2+):cation antiporter (CaCA) (TC 2.A.19) family.</text>
</comment>
<accession>A0A168DMU7</accession>
<dbReference type="GO" id="GO:0006874">
    <property type="term" value="P:intracellular calcium ion homeostasis"/>
    <property type="evidence" value="ECO:0007669"/>
    <property type="project" value="TreeGrafter"/>
</dbReference>
<dbReference type="AlphaFoldDB" id="A0A168DMU7"/>
<feature type="region of interest" description="Disordered" evidence="8">
    <location>
        <begin position="1"/>
        <end position="42"/>
    </location>
</feature>
<evidence type="ECO:0000256" key="8">
    <source>
        <dbReference type="SAM" id="MobiDB-lite"/>
    </source>
</evidence>
<feature type="domain" description="Sodium/calcium exchanger membrane region" evidence="10">
    <location>
        <begin position="330"/>
        <end position="471"/>
    </location>
</feature>
<evidence type="ECO:0000256" key="4">
    <source>
        <dbReference type="ARBA" id="ARBA00022692"/>
    </source>
</evidence>